<gene>
    <name evidence="1" type="ORF">V6N12_044307</name>
</gene>
<dbReference type="Proteomes" id="UP001472677">
    <property type="component" value="Unassembled WGS sequence"/>
</dbReference>
<proteinExistence type="predicted"/>
<evidence type="ECO:0000313" key="2">
    <source>
        <dbReference type="Proteomes" id="UP001472677"/>
    </source>
</evidence>
<evidence type="ECO:0000313" key="1">
    <source>
        <dbReference type="EMBL" id="KAK8538170.1"/>
    </source>
</evidence>
<organism evidence="1 2">
    <name type="scientific">Hibiscus sabdariffa</name>
    <name type="common">roselle</name>
    <dbReference type="NCBI Taxonomy" id="183260"/>
    <lineage>
        <taxon>Eukaryota</taxon>
        <taxon>Viridiplantae</taxon>
        <taxon>Streptophyta</taxon>
        <taxon>Embryophyta</taxon>
        <taxon>Tracheophyta</taxon>
        <taxon>Spermatophyta</taxon>
        <taxon>Magnoliopsida</taxon>
        <taxon>eudicotyledons</taxon>
        <taxon>Gunneridae</taxon>
        <taxon>Pentapetalae</taxon>
        <taxon>rosids</taxon>
        <taxon>malvids</taxon>
        <taxon>Malvales</taxon>
        <taxon>Malvaceae</taxon>
        <taxon>Malvoideae</taxon>
        <taxon>Hibiscus</taxon>
    </lineage>
</organism>
<comment type="caution">
    <text evidence="1">The sequence shown here is derived from an EMBL/GenBank/DDBJ whole genome shotgun (WGS) entry which is preliminary data.</text>
</comment>
<reference evidence="1 2" key="1">
    <citation type="journal article" date="2024" name="G3 (Bethesda)">
        <title>Genome assembly of Hibiscus sabdariffa L. provides insights into metabolisms of medicinal natural products.</title>
        <authorList>
            <person name="Kim T."/>
        </authorList>
    </citation>
    <scope>NUCLEOTIDE SEQUENCE [LARGE SCALE GENOMIC DNA]</scope>
    <source>
        <strain evidence="1">TK-2024</strain>
        <tissue evidence="1">Old leaves</tissue>
    </source>
</reference>
<dbReference type="EMBL" id="JBBPBM010000028">
    <property type="protein sequence ID" value="KAK8538170.1"/>
    <property type="molecule type" value="Genomic_DNA"/>
</dbReference>
<protein>
    <submittedName>
        <fullName evidence="1">Uncharacterized protein</fullName>
    </submittedName>
</protein>
<keyword evidence="2" id="KW-1185">Reference proteome</keyword>
<name>A0ABR2DGV6_9ROSI</name>
<sequence>MRVEVAQHASEDKATGVFITNVEDKVASFVEKTEVAVSLIFDEGYAANALGEMLNFLGIFGVCCRKKGTFAIQIDITLFTTEGEAQAFFVAAMTTVVSGCYDGEETLMKLVVDLSWSFHYA</sequence>
<accession>A0ABR2DGV6</accession>